<comment type="subcellular location">
    <subcellularLocation>
        <location evidence="1">Mitochondrion inner membrane</location>
        <topology evidence="1">Peripheral membrane protein</topology>
        <orientation evidence="1">Matrix side</orientation>
    </subcellularLocation>
</comment>
<dbReference type="Gene3D" id="3.30.830.10">
    <property type="entry name" value="Metalloenzyme, LuxS/M16 peptidase-like"/>
    <property type="match status" value="2"/>
</dbReference>
<dbReference type="Proteomes" id="UP001145021">
    <property type="component" value="Unassembled WGS sequence"/>
</dbReference>
<evidence type="ECO:0000259" key="11">
    <source>
        <dbReference type="Pfam" id="PF00675"/>
    </source>
</evidence>
<dbReference type="FunFam" id="3.30.830.10:FF:000021">
    <property type="entry name" value="Cytochrome b-c1 complex subunit 2"/>
    <property type="match status" value="1"/>
</dbReference>
<evidence type="ECO:0000256" key="10">
    <source>
        <dbReference type="ARBA" id="ARBA00040751"/>
    </source>
</evidence>
<keyword evidence="6" id="KW-0249">Electron transport</keyword>
<dbReference type="GO" id="GO:0005743">
    <property type="term" value="C:mitochondrial inner membrane"/>
    <property type="evidence" value="ECO:0007669"/>
    <property type="project" value="UniProtKB-SubCell"/>
</dbReference>
<feature type="domain" description="Peptidase M16 N-terminal" evidence="11">
    <location>
        <begin position="44"/>
        <end position="181"/>
    </location>
</feature>
<proteinExistence type="inferred from homology"/>
<dbReference type="Pfam" id="PF00675">
    <property type="entry name" value="Peptidase_M16"/>
    <property type="match status" value="1"/>
</dbReference>
<evidence type="ECO:0000256" key="6">
    <source>
        <dbReference type="ARBA" id="ARBA00022982"/>
    </source>
</evidence>
<dbReference type="GO" id="GO:0046872">
    <property type="term" value="F:metal ion binding"/>
    <property type="evidence" value="ECO:0007669"/>
    <property type="project" value="InterPro"/>
</dbReference>
<evidence type="ECO:0000256" key="9">
    <source>
        <dbReference type="ARBA" id="ARBA00038146"/>
    </source>
</evidence>
<keyword evidence="13" id="KW-1185">Reference proteome</keyword>
<evidence type="ECO:0000313" key="13">
    <source>
        <dbReference type="Proteomes" id="UP001145021"/>
    </source>
</evidence>
<evidence type="ECO:0000256" key="4">
    <source>
        <dbReference type="ARBA" id="ARBA00022792"/>
    </source>
</evidence>
<dbReference type="InterPro" id="IPR011249">
    <property type="entry name" value="Metalloenz_LuxS/M16"/>
</dbReference>
<evidence type="ECO:0000256" key="5">
    <source>
        <dbReference type="ARBA" id="ARBA00022946"/>
    </source>
</evidence>
<dbReference type="EMBL" id="JANBOH010000170">
    <property type="protein sequence ID" value="KAJ1644377.1"/>
    <property type="molecule type" value="Genomic_DNA"/>
</dbReference>
<dbReference type="SUPFAM" id="SSF63411">
    <property type="entry name" value="LuxS/MPP-like metallohydrolase"/>
    <property type="match status" value="2"/>
</dbReference>
<keyword evidence="3" id="KW-0679">Respiratory chain</keyword>
<dbReference type="PANTHER" id="PTHR11851">
    <property type="entry name" value="METALLOPROTEASE"/>
    <property type="match status" value="1"/>
</dbReference>
<reference evidence="12" key="1">
    <citation type="submission" date="2022-07" db="EMBL/GenBank/DDBJ databases">
        <title>Phylogenomic reconstructions and comparative analyses of Kickxellomycotina fungi.</title>
        <authorList>
            <person name="Reynolds N.K."/>
            <person name="Stajich J.E."/>
            <person name="Barry K."/>
            <person name="Grigoriev I.V."/>
            <person name="Crous P."/>
            <person name="Smith M.E."/>
        </authorList>
    </citation>
    <scope>NUCLEOTIDE SEQUENCE</scope>
    <source>
        <strain evidence="12">NBRC 105413</strain>
    </source>
</reference>
<accession>A0A9W8CJJ9</accession>
<keyword evidence="8" id="KW-0472">Membrane</keyword>
<evidence type="ECO:0000256" key="7">
    <source>
        <dbReference type="ARBA" id="ARBA00023128"/>
    </source>
</evidence>
<keyword evidence="5" id="KW-0809">Transit peptide</keyword>
<keyword evidence="4" id="KW-0999">Mitochondrion inner membrane</keyword>
<comment type="caution">
    <text evidence="12">The sequence shown here is derived from an EMBL/GenBank/DDBJ whole genome shotgun (WGS) entry which is preliminary data.</text>
</comment>
<evidence type="ECO:0000256" key="3">
    <source>
        <dbReference type="ARBA" id="ARBA00022660"/>
    </source>
</evidence>
<comment type="similarity">
    <text evidence="9">Belongs to the peptidase M16 family. UQCRC2/QCR2 subfamily.</text>
</comment>
<dbReference type="InterPro" id="IPR011765">
    <property type="entry name" value="Pept_M16_N"/>
</dbReference>
<evidence type="ECO:0000256" key="1">
    <source>
        <dbReference type="ARBA" id="ARBA00004443"/>
    </source>
</evidence>
<dbReference type="InterPro" id="IPR050361">
    <property type="entry name" value="MPP/UQCRC_Complex"/>
</dbReference>
<sequence>MFHAKPLGKLAAPLSARAYASVSGSAPVISTANSIKVAALSGATDSPLASVSLVINAGSRYETGENAGAAHFLKAFGFRNTQTRTSFRTIREAELNGATLTAEATRENITFTVQCFKEAVPYFVEVLGDIAVATKFTEHEFKDVARLVAFESLGARSDSSARVLDGVHQAAFRGGLGNSLYALESSPITSGDAVRRYAETAVAPGRLAVVATGVDAQELANLVSSSRLASLTSSASTLSSPSATFTGGVQQIYESAAPISHYALAFASGSASAKPLAALLGAQSRVKWSTTGVAPLSKLAATEGFGISPFSFSYSDAGLVGLVVSAPRSQIKGAVEKIAGAIQRDIASAGAEAVQRAAAAARVDMAESLATQQGQIRALTGLALGQKSGVTLESVDDAAAKLSAEAAKVFKSKPVAVSVGLSQDTPYVDTLGF</sequence>
<name>A0A9W8CJJ9_9FUNG</name>
<dbReference type="AlphaFoldDB" id="A0A9W8CJJ9"/>
<organism evidence="12 13">
    <name type="scientific">Coemansia asiatica</name>
    <dbReference type="NCBI Taxonomy" id="1052880"/>
    <lineage>
        <taxon>Eukaryota</taxon>
        <taxon>Fungi</taxon>
        <taxon>Fungi incertae sedis</taxon>
        <taxon>Zoopagomycota</taxon>
        <taxon>Kickxellomycotina</taxon>
        <taxon>Kickxellomycetes</taxon>
        <taxon>Kickxellales</taxon>
        <taxon>Kickxellaceae</taxon>
        <taxon>Coemansia</taxon>
    </lineage>
</organism>
<keyword evidence="7" id="KW-0496">Mitochondrion</keyword>
<evidence type="ECO:0000256" key="2">
    <source>
        <dbReference type="ARBA" id="ARBA00022448"/>
    </source>
</evidence>
<gene>
    <name evidence="12" type="primary">QCR2</name>
    <name evidence="12" type="ORF">LPJ64_003943</name>
</gene>
<dbReference type="PANTHER" id="PTHR11851:SF209">
    <property type="entry name" value="CYTOCHROME B-C1 COMPLEX SUBUNIT 2, MITOCHONDRIAL"/>
    <property type="match status" value="1"/>
</dbReference>
<protein>
    <recommendedName>
        <fullName evidence="10">Cytochrome b-c1 complex subunit 2, mitochondrial</fullName>
    </recommendedName>
</protein>
<evidence type="ECO:0000313" key="12">
    <source>
        <dbReference type="EMBL" id="KAJ1644377.1"/>
    </source>
</evidence>
<keyword evidence="2" id="KW-0813">Transport</keyword>
<evidence type="ECO:0000256" key="8">
    <source>
        <dbReference type="ARBA" id="ARBA00023136"/>
    </source>
</evidence>